<protein>
    <submittedName>
        <fullName evidence="1">Uncharacterized protein</fullName>
    </submittedName>
</protein>
<dbReference type="RefSeq" id="WP_157813026.1">
    <property type="nucleotide sequence ID" value="NZ_JAEOAH010000003.1"/>
</dbReference>
<dbReference type="EMBL" id="JAEOAH010000003">
    <property type="protein sequence ID" value="MBK3493847.1"/>
    <property type="molecule type" value="Genomic_DNA"/>
</dbReference>
<proteinExistence type="predicted"/>
<gene>
    <name evidence="1" type="ORF">JFL43_03025</name>
</gene>
<evidence type="ECO:0000313" key="1">
    <source>
        <dbReference type="EMBL" id="MBK3493847.1"/>
    </source>
</evidence>
<name>A0ABS1H368_9BACL</name>
<evidence type="ECO:0000313" key="2">
    <source>
        <dbReference type="Proteomes" id="UP000618943"/>
    </source>
</evidence>
<sequence>MLRPVSKQYSVWIIYLHGIDIEFETNLDVLAESSSGREYIKLEDCRRINLTSIERVVTVEN</sequence>
<organism evidence="1 2">
    <name type="scientific">Viridibacillus soli</name>
    <dbReference type="NCBI Taxonomy" id="2798301"/>
    <lineage>
        <taxon>Bacteria</taxon>
        <taxon>Bacillati</taxon>
        <taxon>Bacillota</taxon>
        <taxon>Bacilli</taxon>
        <taxon>Bacillales</taxon>
        <taxon>Caryophanaceae</taxon>
        <taxon>Viridibacillus</taxon>
    </lineage>
</organism>
<accession>A0ABS1H368</accession>
<reference evidence="1 2" key="1">
    <citation type="submission" date="2020-12" db="EMBL/GenBank/DDBJ databases">
        <title>YIM B01967 draft genome.</title>
        <authorList>
            <person name="Yan X."/>
        </authorList>
    </citation>
    <scope>NUCLEOTIDE SEQUENCE [LARGE SCALE GENOMIC DNA]</scope>
    <source>
        <strain evidence="1 2">YIM B01967</strain>
    </source>
</reference>
<keyword evidence="2" id="KW-1185">Reference proteome</keyword>
<comment type="caution">
    <text evidence="1">The sequence shown here is derived from an EMBL/GenBank/DDBJ whole genome shotgun (WGS) entry which is preliminary data.</text>
</comment>
<dbReference type="Proteomes" id="UP000618943">
    <property type="component" value="Unassembled WGS sequence"/>
</dbReference>